<evidence type="ECO:0000256" key="1">
    <source>
        <dbReference type="ARBA" id="ARBA00038494"/>
    </source>
</evidence>
<evidence type="ECO:0000313" key="4">
    <source>
        <dbReference type="Proteomes" id="UP000663570"/>
    </source>
</evidence>
<dbReference type="Proteomes" id="UP000663570">
    <property type="component" value="Chromosome"/>
</dbReference>
<dbReference type="InterPro" id="IPR029044">
    <property type="entry name" value="Nucleotide-diphossugar_trans"/>
</dbReference>
<feature type="domain" description="Glycosyltransferase 2-like" evidence="2">
    <location>
        <begin position="8"/>
        <end position="105"/>
    </location>
</feature>
<dbReference type="EMBL" id="CP071060">
    <property type="protein sequence ID" value="QSI76210.1"/>
    <property type="molecule type" value="Genomic_DNA"/>
</dbReference>
<gene>
    <name evidence="3" type="ORF">JY500_17295</name>
</gene>
<reference evidence="3 4" key="1">
    <citation type="submission" date="2021-02" db="EMBL/GenBank/DDBJ databases">
        <title>Niveibacterium changnyeongensis HC41.</title>
        <authorList>
            <person name="Kang M."/>
        </authorList>
    </citation>
    <scope>NUCLEOTIDE SEQUENCE [LARGE SCALE GENOMIC DNA]</scope>
    <source>
        <strain evidence="3 4">HC41</strain>
    </source>
</reference>
<protein>
    <submittedName>
        <fullName evidence="3">Glycosyltransferase family 2 protein</fullName>
    </submittedName>
</protein>
<dbReference type="PANTHER" id="PTHR43630">
    <property type="entry name" value="POLY-BETA-1,6-N-ACETYL-D-GLUCOSAMINE SYNTHASE"/>
    <property type="match status" value="1"/>
</dbReference>
<organism evidence="3 4">
    <name type="scientific">Niveibacterium microcysteis</name>
    <dbReference type="NCBI Taxonomy" id="2811415"/>
    <lineage>
        <taxon>Bacteria</taxon>
        <taxon>Pseudomonadati</taxon>
        <taxon>Pseudomonadota</taxon>
        <taxon>Betaproteobacteria</taxon>
        <taxon>Rhodocyclales</taxon>
        <taxon>Rhodocyclaceae</taxon>
        <taxon>Niveibacterium</taxon>
    </lineage>
</organism>
<dbReference type="Gene3D" id="3.90.550.10">
    <property type="entry name" value="Spore Coat Polysaccharide Biosynthesis Protein SpsA, Chain A"/>
    <property type="match status" value="1"/>
</dbReference>
<comment type="similarity">
    <text evidence="1">Belongs to the glycosyltransferase 2 family. WaaE/KdtX subfamily.</text>
</comment>
<dbReference type="SUPFAM" id="SSF53448">
    <property type="entry name" value="Nucleotide-diphospho-sugar transferases"/>
    <property type="match status" value="1"/>
</dbReference>
<keyword evidence="4" id="KW-1185">Reference proteome</keyword>
<evidence type="ECO:0000259" key="2">
    <source>
        <dbReference type="Pfam" id="PF00535"/>
    </source>
</evidence>
<sequence length="257" mass="28766">MSERQALSAVLITRDCAPTLAETLTSLAFCDEIVVVDSGSSDDTCAIAERAGARVIHQDWLGFGPQKQFAVDQAKNEWVLCIDGDEVVTPALQAEIQRELAAPTHRAFEFPRCNRFLGRYLRHGEGYPDLSLRLFDRRHARWSDDLVHEKVTALGDVGRLKGDLLHHSEEGLESYLAKQNRYTTLAAEALVTEGFEPSATKLWLSPIFRFIKFYIVRRGFLDGGAGLVHIGIGCFNSFIKYAKVIEIRATARDSRKP</sequence>
<dbReference type="RefSeq" id="WP_172204778.1">
    <property type="nucleotide sequence ID" value="NZ_CP071060.1"/>
</dbReference>
<proteinExistence type="inferred from homology"/>
<dbReference type="CDD" id="cd02511">
    <property type="entry name" value="Beta4Glucosyltransferase"/>
    <property type="match status" value="1"/>
</dbReference>
<accession>A0ABX7M6X1</accession>
<dbReference type="PANTHER" id="PTHR43630:SF2">
    <property type="entry name" value="GLYCOSYLTRANSFERASE"/>
    <property type="match status" value="1"/>
</dbReference>
<name>A0ABX7M6X1_9RHOO</name>
<dbReference type="Pfam" id="PF00535">
    <property type="entry name" value="Glycos_transf_2"/>
    <property type="match status" value="1"/>
</dbReference>
<evidence type="ECO:0000313" key="3">
    <source>
        <dbReference type="EMBL" id="QSI76210.1"/>
    </source>
</evidence>
<dbReference type="InterPro" id="IPR001173">
    <property type="entry name" value="Glyco_trans_2-like"/>
</dbReference>